<dbReference type="EMBL" id="LICA01000653">
    <property type="protein sequence ID" value="KRO90855.1"/>
    <property type="molecule type" value="Genomic_DNA"/>
</dbReference>
<evidence type="ECO:0000313" key="8">
    <source>
        <dbReference type="Proteomes" id="UP000051213"/>
    </source>
</evidence>
<dbReference type="PANTHER" id="PTHR30480">
    <property type="entry name" value="BETA-HEXOSAMINIDASE-RELATED"/>
    <property type="match status" value="1"/>
</dbReference>
<dbReference type="EC" id="3.2.1.52" evidence="3"/>
<dbReference type="Proteomes" id="UP000051213">
    <property type="component" value="Unassembled WGS sequence"/>
</dbReference>
<feature type="non-terminal residue" evidence="7">
    <location>
        <position position="1"/>
    </location>
</feature>
<evidence type="ECO:0000256" key="3">
    <source>
        <dbReference type="ARBA" id="ARBA00012663"/>
    </source>
</evidence>
<dbReference type="Gene3D" id="3.20.20.300">
    <property type="entry name" value="Glycoside hydrolase, family 3, N-terminal domain"/>
    <property type="match status" value="1"/>
</dbReference>
<proteinExistence type="inferred from homology"/>
<dbReference type="Pfam" id="PF00933">
    <property type="entry name" value="Glyco_hydro_3"/>
    <property type="match status" value="1"/>
</dbReference>
<sequence>EEQLLLQNPQVGGVILFSRNIQSRDQVCDLVAEIRASSTHLLVAVDQEGGRVQRLREGFSAIPSMQTIGNLIARSPMDGLALSQDLGWLMASEVIASGLDISFAPVLDVDRDTSSIIGDRSFSDRSEIVISAAESFISGMHEAGMAATGKHFPGHGGIVADSHLEAPVDVRTWEALYDRDIQPFAKLAKILDAVMPAHITFTSIDPDSVGFSSFWLNDVLRQKLGFQGVIFSDDLTMKGADVGGGYVNKAKLALNAGCDMILVCNCPQGAVEVLSYMESAGIAQSSKLASMAAKLSVNWSDLEYSPRRLAIAEKLAALD</sequence>
<evidence type="ECO:0000256" key="1">
    <source>
        <dbReference type="ARBA" id="ARBA00001231"/>
    </source>
</evidence>
<comment type="caution">
    <text evidence="7">The sequence shown here is derived from an EMBL/GenBank/DDBJ whole genome shotgun (WGS) entry which is preliminary data.</text>
</comment>
<dbReference type="InterPro" id="IPR050226">
    <property type="entry name" value="NagZ_Beta-hexosaminidase"/>
</dbReference>
<dbReference type="InterPro" id="IPR019800">
    <property type="entry name" value="Glyco_hydro_3_AS"/>
</dbReference>
<dbReference type="SUPFAM" id="SSF51445">
    <property type="entry name" value="(Trans)glycosidases"/>
    <property type="match status" value="1"/>
</dbReference>
<dbReference type="InterPro" id="IPR017853">
    <property type="entry name" value="GH"/>
</dbReference>
<keyword evidence="4" id="KW-0378">Hydrolase</keyword>
<dbReference type="PANTHER" id="PTHR30480:SF13">
    <property type="entry name" value="BETA-HEXOSAMINIDASE"/>
    <property type="match status" value="1"/>
</dbReference>
<gene>
    <name evidence="7" type="ORF">ABS24_02850</name>
</gene>
<evidence type="ECO:0000256" key="5">
    <source>
        <dbReference type="ARBA" id="ARBA00023295"/>
    </source>
</evidence>
<feature type="domain" description="Glycoside hydrolase family 3 N-terminal" evidence="6">
    <location>
        <begin position="2"/>
        <end position="280"/>
    </location>
</feature>
<keyword evidence="5" id="KW-0326">Glycosidase</keyword>
<accession>A0A0R2TUH4</accession>
<dbReference type="InterPro" id="IPR001764">
    <property type="entry name" value="Glyco_hydro_3_N"/>
</dbReference>
<dbReference type="AlphaFoldDB" id="A0A0R2TUH4"/>
<dbReference type="GO" id="GO:0009254">
    <property type="term" value="P:peptidoglycan turnover"/>
    <property type="evidence" value="ECO:0007669"/>
    <property type="project" value="TreeGrafter"/>
</dbReference>
<dbReference type="GO" id="GO:0005975">
    <property type="term" value="P:carbohydrate metabolic process"/>
    <property type="evidence" value="ECO:0007669"/>
    <property type="project" value="InterPro"/>
</dbReference>
<dbReference type="NCBIfam" id="NF003740">
    <property type="entry name" value="PRK05337.1"/>
    <property type="match status" value="1"/>
</dbReference>
<organism evidence="7 8">
    <name type="scientific">SAR92 bacterium BACL26 MAG-121220-bin70</name>
    <dbReference type="NCBI Taxonomy" id="1655626"/>
    <lineage>
        <taxon>Bacteria</taxon>
        <taxon>Pseudomonadati</taxon>
        <taxon>Pseudomonadota</taxon>
        <taxon>Gammaproteobacteria</taxon>
        <taxon>Cellvibrionales</taxon>
        <taxon>Porticoccaceae</taxon>
        <taxon>SAR92 clade</taxon>
    </lineage>
</organism>
<comment type="catalytic activity">
    <reaction evidence="1">
        <text>Hydrolysis of terminal non-reducing N-acetyl-D-hexosamine residues in N-acetyl-beta-D-hexosaminides.</text>
        <dbReference type="EC" id="3.2.1.52"/>
    </reaction>
</comment>
<name>A0A0R2TUH4_9GAMM</name>
<evidence type="ECO:0000259" key="6">
    <source>
        <dbReference type="Pfam" id="PF00933"/>
    </source>
</evidence>
<dbReference type="GO" id="GO:0004563">
    <property type="term" value="F:beta-N-acetylhexosaminidase activity"/>
    <property type="evidence" value="ECO:0007669"/>
    <property type="project" value="UniProtKB-EC"/>
</dbReference>
<evidence type="ECO:0000256" key="2">
    <source>
        <dbReference type="ARBA" id="ARBA00005336"/>
    </source>
</evidence>
<evidence type="ECO:0000313" key="7">
    <source>
        <dbReference type="EMBL" id="KRO90855.1"/>
    </source>
</evidence>
<dbReference type="PROSITE" id="PS00775">
    <property type="entry name" value="GLYCOSYL_HYDROL_F3"/>
    <property type="match status" value="1"/>
</dbReference>
<comment type="similarity">
    <text evidence="2">Belongs to the glycosyl hydrolase 3 family.</text>
</comment>
<reference evidence="7 8" key="1">
    <citation type="submission" date="2015-10" db="EMBL/GenBank/DDBJ databases">
        <title>Metagenome-Assembled Genomes uncover a global brackish microbiome.</title>
        <authorList>
            <person name="Hugerth L.W."/>
            <person name="Larsson J."/>
            <person name="Alneberg J."/>
            <person name="Lindh M.V."/>
            <person name="Legrand C."/>
            <person name="Pinhassi J."/>
            <person name="Andersson A.F."/>
        </authorList>
    </citation>
    <scope>NUCLEOTIDE SEQUENCE [LARGE SCALE GENOMIC DNA]</scope>
    <source>
        <strain evidence="7">BACL26 MAG-121220-bin70</strain>
    </source>
</reference>
<evidence type="ECO:0000256" key="4">
    <source>
        <dbReference type="ARBA" id="ARBA00022801"/>
    </source>
</evidence>
<protein>
    <recommendedName>
        <fullName evidence="3">beta-N-acetylhexosaminidase</fullName>
        <ecNumber evidence="3">3.2.1.52</ecNumber>
    </recommendedName>
</protein>
<dbReference type="InterPro" id="IPR036962">
    <property type="entry name" value="Glyco_hydro_3_N_sf"/>
</dbReference>